<dbReference type="GO" id="GO:0015990">
    <property type="term" value="P:electron transport coupled proton transport"/>
    <property type="evidence" value="ECO:0007669"/>
    <property type="project" value="TreeGrafter"/>
</dbReference>
<keyword evidence="6 17" id="KW-0813">Transport</keyword>
<evidence type="ECO:0000256" key="17">
    <source>
        <dbReference type="RuleBase" id="RU003297"/>
    </source>
</evidence>
<dbReference type="GO" id="GO:0003954">
    <property type="term" value="F:NADH dehydrogenase activity"/>
    <property type="evidence" value="ECO:0007669"/>
    <property type="project" value="TreeGrafter"/>
</dbReference>
<evidence type="ECO:0000313" key="20">
    <source>
        <dbReference type="EMBL" id="AYN73151.1"/>
    </source>
</evidence>
<keyword evidence="15 17" id="KW-0472">Membrane</keyword>
<keyword evidence="9" id="KW-1278">Translocase</keyword>
<evidence type="ECO:0000256" key="2">
    <source>
        <dbReference type="ARBA" id="ARBA00004225"/>
    </source>
</evidence>
<evidence type="ECO:0000256" key="15">
    <source>
        <dbReference type="ARBA" id="ARBA00023136"/>
    </source>
</evidence>
<dbReference type="InterPro" id="IPR003918">
    <property type="entry name" value="NADH_UbQ_OxRdtase"/>
</dbReference>
<evidence type="ECO:0000256" key="12">
    <source>
        <dbReference type="ARBA" id="ARBA00023027"/>
    </source>
</evidence>
<dbReference type="Pfam" id="PF01059">
    <property type="entry name" value="Oxidored_q5_N"/>
    <property type="match status" value="1"/>
</dbReference>
<keyword evidence="13 17" id="KW-0830">Ubiquinone</keyword>
<dbReference type="InterPro" id="IPR000260">
    <property type="entry name" value="NADH4_N"/>
</dbReference>
<dbReference type="GO" id="GO:0048039">
    <property type="term" value="F:ubiquinone binding"/>
    <property type="evidence" value="ECO:0007669"/>
    <property type="project" value="TreeGrafter"/>
</dbReference>
<dbReference type="EMBL" id="MG993442">
    <property type="protein sequence ID" value="AYN73151.1"/>
    <property type="molecule type" value="Genomic_DNA"/>
</dbReference>
<evidence type="ECO:0000256" key="5">
    <source>
        <dbReference type="ARBA" id="ARBA00021006"/>
    </source>
</evidence>
<feature type="transmembrane region" description="Helical" evidence="17">
    <location>
        <begin position="179"/>
        <end position="204"/>
    </location>
</feature>
<feature type="transmembrane region" description="Helical" evidence="17">
    <location>
        <begin position="247"/>
        <end position="266"/>
    </location>
</feature>
<comment type="subcellular location">
    <subcellularLocation>
        <location evidence="2 17">Mitochondrion membrane</location>
        <topology evidence="2 17">Multi-pass membrane protein</topology>
    </subcellularLocation>
</comment>
<dbReference type="PANTHER" id="PTHR43507">
    <property type="entry name" value="NADH-UBIQUINONE OXIDOREDUCTASE CHAIN 4"/>
    <property type="match status" value="1"/>
</dbReference>
<feature type="transmembrane region" description="Helical" evidence="17">
    <location>
        <begin position="88"/>
        <end position="106"/>
    </location>
</feature>
<feature type="transmembrane region" description="Helical" evidence="17">
    <location>
        <begin position="216"/>
        <end position="235"/>
    </location>
</feature>
<feature type="transmembrane region" description="Helical" evidence="17">
    <location>
        <begin position="112"/>
        <end position="132"/>
    </location>
</feature>
<comment type="catalytic activity">
    <reaction evidence="16 17">
        <text>a ubiquinone + NADH + 5 H(+)(in) = a ubiquinol + NAD(+) + 4 H(+)(out)</text>
        <dbReference type="Rhea" id="RHEA:29091"/>
        <dbReference type="Rhea" id="RHEA-COMP:9565"/>
        <dbReference type="Rhea" id="RHEA-COMP:9566"/>
        <dbReference type="ChEBI" id="CHEBI:15378"/>
        <dbReference type="ChEBI" id="CHEBI:16389"/>
        <dbReference type="ChEBI" id="CHEBI:17976"/>
        <dbReference type="ChEBI" id="CHEBI:57540"/>
        <dbReference type="ChEBI" id="CHEBI:57945"/>
        <dbReference type="EC" id="7.1.1.2"/>
    </reaction>
</comment>
<evidence type="ECO:0000256" key="13">
    <source>
        <dbReference type="ARBA" id="ARBA00023075"/>
    </source>
</evidence>
<keyword evidence="14 17" id="KW-0496">Mitochondrion</keyword>
<evidence type="ECO:0000256" key="10">
    <source>
        <dbReference type="ARBA" id="ARBA00022982"/>
    </source>
</evidence>
<dbReference type="EC" id="7.1.1.2" evidence="4 17"/>
<evidence type="ECO:0000256" key="1">
    <source>
        <dbReference type="ARBA" id="ARBA00003257"/>
    </source>
</evidence>
<evidence type="ECO:0000256" key="14">
    <source>
        <dbReference type="ARBA" id="ARBA00023128"/>
    </source>
</evidence>
<comment type="function">
    <text evidence="17">Core subunit of the mitochondrial membrane respiratory chain NADH dehydrogenase (Complex I) which catalyzes electron transfer from NADH through the respiratory chain, using ubiquinone as an electron acceptor. Essential for the catalytic activity and assembly of complex I.</text>
</comment>
<gene>
    <name evidence="20" type="primary">nad4</name>
</gene>
<evidence type="ECO:0000256" key="16">
    <source>
        <dbReference type="ARBA" id="ARBA00049551"/>
    </source>
</evidence>
<evidence type="ECO:0000256" key="11">
    <source>
        <dbReference type="ARBA" id="ARBA00022989"/>
    </source>
</evidence>
<evidence type="ECO:0000256" key="9">
    <source>
        <dbReference type="ARBA" id="ARBA00022967"/>
    </source>
</evidence>
<feature type="transmembrane region" description="Helical" evidence="17">
    <location>
        <begin position="139"/>
        <end position="159"/>
    </location>
</feature>
<keyword evidence="12 17" id="KW-0520">NAD</keyword>
<evidence type="ECO:0000256" key="4">
    <source>
        <dbReference type="ARBA" id="ARBA00012944"/>
    </source>
</evidence>
<feature type="transmembrane region" description="Helical" evidence="17">
    <location>
        <begin position="373"/>
        <end position="401"/>
    </location>
</feature>
<organism evidence="20">
    <name type="scientific">Marellia remipes</name>
    <dbReference type="NCBI Taxonomy" id="1634084"/>
    <lineage>
        <taxon>Eukaryota</taxon>
        <taxon>Metazoa</taxon>
        <taxon>Ecdysozoa</taxon>
        <taxon>Arthropoda</taxon>
        <taxon>Hexapoda</taxon>
        <taxon>Insecta</taxon>
        <taxon>Pterygota</taxon>
        <taxon>Neoptera</taxon>
        <taxon>Polyneoptera</taxon>
        <taxon>Orthoptera</taxon>
        <taxon>Caelifera</taxon>
        <taxon>Acrididea</taxon>
        <taxon>Acridomorpha</taxon>
        <taxon>Acridoidea</taxon>
        <taxon>Acrididae</taxon>
        <taxon>Marelliinae</taxon>
        <taxon>Marellia</taxon>
    </lineage>
</organism>
<keyword evidence="10 17" id="KW-0249">Electron transport</keyword>
<evidence type="ECO:0000256" key="3">
    <source>
        <dbReference type="ARBA" id="ARBA00009025"/>
    </source>
</evidence>
<sequence length="444" mass="51468">MLKYLFMIIFLFPLCLLNSSWWLVHSLMFMFSFIFMIFMYSYADLNMISYFFGVDYFSFVLILLSFWICCLMITASSSVYFSSFYPNMFIFIVLFLLLMLYCSFSSLSLLSFYIFFESSLIPTLLLILGWGYQPERLQAGIYLIFYTLIASLPLLLVLFKVFDFLNTLYFPLLVDFGSYYFMFYVFMILAFLVKMPMFLFHLWLPKAHVEAPISGSMILAGVLLKLGGYGIFRVMKVISFLNLKFNFFLLSLSLMGGAIVSFICFRQVDLKSLIAYSSVAHMSMVIGGLMTMNWWGCIGSLFLMIGHGLCSSGLFCLSNIIYERLGSRSLLINKGMMNFMPSMAFWWFLLSSSNMAAPPSLNLLGELSLLNSIISWCSFSFFSLVFLSFFSAVYTLFMYSYCQHGLYYSGVYTCSLGYFREYHLLFLHWFPLNILCLSVDFFLI</sequence>
<evidence type="ECO:0000256" key="8">
    <source>
        <dbReference type="ARBA" id="ARBA00022692"/>
    </source>
</evidence>
<evidence type="ECO:0000256" key="6">
    <source>
        <dbReference type="ARBA" id="ARBA00022448"/>
    </source>
</evidence>
<evidence type="ECO:0000256" key="7">
    <source>
        <dbReference type="ARBA" id="ARBA00022660"/>
    </source>
</evidence>
<accession>A0A3G2LJE5</accession>
<protein>
    <recommendedName>
        <fullName evidence="5 17">NADH-ubiquinone oxidoreductase chain 4</fullName>
        <ecNumber evidence="4 17">7.1.1.2</ecNumber>
    </recommendedName>
</protein>
<dbReference type="Pfam" id="PF00361">
    <property type="entry name" value="Proton_antipo_M"/>
    <property type="match status" value="1"/>
</dbReference>
<dbReference type="GO" id="GO:0008137">
    <property type="term" value="F:NADH dehydrogenase (ubiquinone) activity"/>
    <property type="evidence" value="ECO:0007669"/>
    <property type="project" value="UniProtKB-UniRule"/>
</dbReference>
<feature type="transmembrane region" description="Helical" evidence="17">
    <location>
        <begin position="273"/>
        <end position="295"/>
    </location>
</feature>
<dbReference type="PANTHER" id="PTHR43507:SF20">
    <property type="entry name" value="NADH-UBIQUINONE OXIDOREDUCTASE CHAIN 4"/>
    <property type="match status" value="1"/>
</dbReference>
<keyword evidence="7 17" id="KW-0679">Respiratory chain</keyword>
<dbReference type="PRINTS" id="PR01437">
    <property type="entry name" value="NUOXDRDTASE4"/>
</dbReference>
<dbReference type="AlphaFoldDB" id="A0A3G2LJE5"/>
<evidence type="ECO:0000259" key="18">
    <source>
        <dbReference type="Pfam" id="PF00361"/>
    </source>
</evidence>
<name>A0A3G2LJE5_9ORTH</name>
<comment type="function">
    <text evidence="1">Core subunit of the mitochondrial membrane respiratory chain NADH dehydrogenase (Complex I) that is believed to belong to the minimal assembly required for catalysis. Complex I functions in the transfer of electrons from NADH to the respiratory chain. The immediate electron acceptor for the enzyme is believed to be ubiquinone.</text>
</comment>
<proteinExistence type="inferred from homology"/>
<feature type="domain" description="NADH:quinone oxidoreductase/Mrp antiporter transmembrane" evidence="18">
    <location>
        <begin position="106"/>
        <end position="391"/>
    </location>
</feature>
<keyword evidence="11 17" id="KW-1133">Transmembrane helix</keyword>
<comment type="similarity">
    <text evidence="3 17">Belongs to the complex I subunit 4 family.</text>
</comment>
<dbReference type="GO" id="GO:0042773">
    <property type="term" value="P:ATP synthesis coupled electron transport"/>
    <property type="evidence" value="ECO:0007669"/>
    <property type="project" value="InterPro"/>
</dbReference>
<keyword evidence="8 17" id="KW-0812">Transmembrane</keyword>
<feature type="transmembrane region" description="Helical" evidence="17">
    <location>
        <begin position="301"/>
        <end position="322"/>
    </location>
</feature>
<dbReference type="InterPro" id="IPR001750">
    <property type="entry name" value="ND/Mrp_TM"/>
</dbReference>
<geneLocation type="mitochondrion" evidence="20"/>
<reference evidence="20" key="1">
    <citation type="journal article" date="2018" name="Insect Syst Divers">
        <title>Evolution, Diversification, and Biogeography of Grasshoppers (Orthoptera: Acrididae).</title>
        <authorList>
            <person name="Song H."/>
            <person name="Marino-Perez R."/>
            <person name="Woller D.A."/>
            <person name="Cigliano M.M."/>
        </authorList>
    </citation>
    <scope>NUCLEOTIDE SEQUENCE</scope>
    <source>
        <tissue evidence="20">Femur muscle</tissue>
    </source>
</reference>
<feature type="transmembrane region" description="Helical" evidence="17">
    <location>
        <begin position="31"/>
        <end position="53"/>
    </location>
</feature>
<feature type="domain" description="NADH:ubiquinone oxidoreductase chain 4 N-terminal" evidence="19">
    <location>
        <begin position="1"/>
        <end position="102"/>
    </location>
</feature>
<feature type="transmembrane region" description="Helical" evidence="17">
    <location>
        <begin position="343"/>
        <end position="361"/>
    </location>
</feature>
<evidence type="ECO:0000259" key="19">
    <source>
        <dbReference type="Pfam" id="PF01059"/>
    </source>
</evidence>
<dbReference type="GO" id="GO:0031966">
    <property type="term" value="C:mitochondrial membrane"/>
    <property type="evidence" value="ECO:0007669"/>
    <property type="project" value="UniProtKB-SubCell"/>
</dbReference>